<dbReference type="OrthoDB" id="103819at2759"/>
<gene>
    <name evidence="4" type="ORF">BKA55DRAFT_736604</name>
</gene>
<proteinExistence type="predicted"/>
<feature type="compositionally biased region" description="Polar residues" evidence="2">
    <location>
        <begin position="128"/>
        <end position="142"/>
    </location>
</feature>
<dbReference type="EMBL" id="JAGMUX010000006">
    <property type="protein sequence ID" value="KAH7255215.1"/>
    <property type="molecule type" value="Genomic_DNA"/>
</dbReference>
<dbReference type="GO" id="GO:0003700">
    <property type="term" value="F:DNA-binding transcription factor activity"/>
    <property type="evidence" value="ECO:0007669"/>
    <property type="project" value="InterPro"/>
</dbReference>
<dbReference type="PANTHER" id="PTHR46910:SF5">
    <property type="entry name" value="ZN(II)2CYS6 TRANSCRIPTION FACTOR (EUROFUNG)"/>
    <property type="match status" value="1"/>
</dbReference>
<keyword evidence="5" id="KW-1185">Reference proteome</keyword>
<evidence type="ECO:0000313" key="5">
    <source>
        <dbReference type="Proteomes" id="UP000720189"/>
    </source>
</evidence>
<name>A0A9P9HD30_FUSRE</name>
<evidence type="ECO:0000256" key="1">
    <source>
        <dbReference type="ARBA" id="ARBA00023242"/>
    </source>
</evidence>
<protein>
    <recommendedName>
        <fullName evidence="3">Xylanolytic transcriptional activator regulatory domain-containing protein</fullName>
    </recommendedName>
</protein>
<comment type="caution">
    <text evidence="4">The sequence shown here is derived from an EMBL/GenBank/DDBJ whole genome shotgun (WGS) entry which is preliminary data.</text>
</comment>
<dbReference type="InterPro" id="IPR007219">
    <property type="entry name" value="XnlR_reg_dom"/>
</dbReference>
<accession>A0A9P9HD30</accession>
<keyword evidence="1" id="KW-0539">Nucleus</keyword>
<evidence type="ECO:0000256" key="2">
    <source>
        <dbReference type="SAM" id="MobiDB-lite"/>
    </source>
</evidence>
<dbReference type="InterPro" id="IPR050987">
    <property type="entry name" value="AtrR-like"/>
</dbReference>
<dbReference type="GO" id="GO:0006351">
    <property type="term" value="P:DNA-templated transcription"/>
    <property type="evidence" value="ECO:0007669"/>
    <property type="project" value="InterPro"/>
</dbReference>
<organism evidence="4 5">
    <name type="scientific">Fusarium redolens</name>
    <dbReference type="NCBI Taxonomy" id="48865"/>
    <lineage>
        <taxon>Eukaryota</taxon>
        <taxon>Fungi</taxon>
        <taxon>Dikarya</taxon>
        <taxon>Ascomycota</taxon>
        <taxon>Pezizomycotina</taxon>
        <taxon>Sordariomycetes</taxon>
        <taxon>Hypocreomycetidae</taxon>
        <taxon>Hypocreales</taxon>
        <taxon>Nectriaceae</taxon>
        <taxon>Fusarium</taxon>
        <taxon>Fusarium redolens species complex</taxon>
    </lineage>
</organism>
<dbReference type="GO" id="GO:0003677">
    <property type="term" value="F:DNA binding"/>
    <property type="evidence" value="ECO:0007669"/>
    <property type="project" value="InterPro"/>
</dbReference>
<feature type="region of interest" description="Disordered" evidence="2">
    <location>
        <begin position="127"/>
        <end position="148"/>
    </location>
</feature>
<reference evidence="4" key="1">
    <citation type="journal article" date="2021" name="Nat. Commun.">
        <title>Genetic determinants of endophytism in the Arabidopsis root mycobiome.</title>
        <authorList>
            <person name="Mesny F."/>
            <person name="Miyauchi S."/>
            <person name="Thiergart T."/>
            <person name="Pickel B."/>
            <person name="Atanasova L."/>
            <person name="Karlsson M."/>
            <person name="Huettel B."/>
            <person name="Barry K.W."/>
            <person name="Haridas S."/>
            <person name="Chen C."/>
            <person name="Bauer D."/>
            <person name="Andreopoulos W."/>
            <person name="Pangilinan J."/>
            <person name="LaButti K."/>
            <person name="Riley R."/>
            <person name="Lipzen A."/>
            <person name="Clum A."/>
            <person name="Drula E."/>
            <person name="Henrissat B."/>
            <person name="Kohler A."/>
            <person name="Grigoriev I.V."/>
            <person name="Martin F.M."/>
            <person name="Hacquard S."/>
        </authorList>
    </citation>
    <scope>NUCLEOTIDE SEQUENCE</scope>
    <source>
        <strain evidence="4">MPI-CAGE-AT-0023</strain>
    </source>
</reference>
<dbReference type="Proteomes" id="UP000720189">
    <property type="component" value="Unassembled WGS sequence"/>
</dbReference>
<evidence type="ECO:0000313" key="4">
    <source>
        <dbReference type="EMBL" id="KAH7255215.1"/>
    </source>
</evidence>
<dbReference type="AlphaFoldDB" id="A0A9P9HD30"/>
<sequence length="442" mass="48711">MEMSAIESPESPGLGRIALTQSRKAKLKLQCTQSLRAPRPKRNGVQKTIGAEYGEKIDLIDRRLEQIDRCISQLATDGNNRSRQITDDLASSSPNTSSRSVCSPQSIDNQLPTNSASQNNLSVRIASQHATASPATEANFPTGQKEGEGLVLEGGSSLSAHSTLAIDFLDRVAGADRRKGFDFETRELLDSLRQIVHVTKAQPPYAGGLFSFARPSAALRPKPATMPPIKVAAAAIRSAEGFFRDDTLEGAEAPENHREEYKLSCHHDMTLALLFGAIYAIELSKPSMAWILVLAAYQTAYFLGYHTRKPGSSAWCDTSSNSGLLFWAIYYLEKKLCLRLERCSTIPDFEITVPFPGGSPAMDYCRNMVKLATLAGKIYEKLYSAQALVSLNEDGAFRVMTFSQELDAIHEQSQNVIREWHRSAVHEQQRALIEYMSASDES</sequence>
<dbReference type="CDD" id="cd12148">
    <property type="entry name" value="fungal_TF_MHR"/>
    <property type="match status" value="1"/>
</dbReference>
<evidence type="ECO:0000259" key="3">
    <source>
        <dbReference type="SMART" id="SM00906"/>
    </source>
</evidence>
<dbReference type="RefSeq" id="XP_046050784.1">
    <property type="nucleotide sequence ID" value="XM_046201335.1"/>
</dbReference>
<feature type="domain" description="Xylanolytic transcriptional activator regulatory" evidence="3">
    <location>
        <begin position="289"/>
        <end position="362"/>
    </location>
</feature>
<dbReference type="GO" id="GO:0008270">
    <property type="term" value="F:zinc ion binding"/>
    <property type="evidence" value="ECO:0007669"/>
    <property type="project" value="InterPro"/>
</dbReference>
<dbReference type="Pfam" id="PF04082">
    <property type="entry name" value="Fungal_trans"/>
    <property type="match status" value="1"/>
</dbReference>
<feature type="region of interest" description="Disordered" evidence="2">
    <location>
        <begin position="82"/>
        <end position="115"/>
    </location>
</feature>
<dbReference type="GeneID" id="70231289"/>
<dbReference type="SMART" id="SM00906">
    <property type="entry name" value="Fungal_trans"/>
    <property type="match status" value="1"/>
</dbReference>
<dbReference type="PANTHER" id="PTHR46910">
    <property type="entry name" value="TRANSCRIPTION FACTOR PDR1"/>
    <property type="match status" value="1"/>
</dbReference>